<feature type="transmembrane region" description="Helical" evidence="6">
    <location>
        <begin position="63"/>
        <end position="82"/>
    </location>
</feature>
<evidence type="ECO:0000256" key="2">
    <source>
        <dbReference type="ARBA" id="ARBA00022475"/>
    </source>
</evidence>
<dbReference type="RefSeq" id="WP_134084017.1">
    <property type="nucleotide sequence ID" value="NZ_PECL01000007.1"/>
</dbReference>
<evidence type="ECO:0000259" key="7">
    <source>
        <dbReference type="PROSITE" id="PS50850"/>
    </source>
</evidence>
<comment type="subcellular location">
    <subcellularLocation>
        <location evidence="1">Cell membrane</location>
        <topology evidence="1">Multi-pass membrane protein</topology>
    </subcellularLocation>
</comment>
<feature type="transmembrane region" description="Helical" evidence="6">
    <location>
        <begin position="352"/>
        <end position="369"/>
    </location>
</feature>
<dbReference type="Proteomes" id="UP000294604">
    <property type="component" value="Unassembled WGS sequence"/>
</dbReference>
<dbReference type="PROSITE" id="PS50850">
    <property type="entry name" value="MFS"/>
    <property type="match status" value="1"/>
</dbReference>
<gene>
    <name evidence="8" type="ORF">CCUG60884_01863</name>
</gene>
<evidence type="ECO:0000256" key="5">
    <source>
        <dbReference type="ARBA" id="ARBA00023136"/>
    </source>
</evidence>
<protein>
    <submittedName>
        <fullName evidence="8">Putative transporter</fullName>
    </submittedName>
</protein>
<dbReference type="AlphaFoldDB" id="A0A4R8SXI2"/>
<proteinExistence type="predicted"/>
<dbReference type="InterPro" id="IPR036259">
    <property type="entry name" value="MFS_trans_sf"/>
</dbReference>
<dbReference type="PANTHER" id="PTHR43124:SF3">
    <property type="entry name" value="CHLORAMPHENICOL EFFLUX PUMP RV0191"/>
    <property type="match status" value="1"/>
</dbReference>
<keyword evidence="3 6" id="KW-0812">Transmembrane</keyword>
<dbReference type="GO" id="GO:0005886">
    <property type="term" value="C:plasma membrane"/>
    <property type="evidence" value="ECO:0007669"/>
    <property type="project" value="UniProtKB-SubCell"/>
</dbReference>
<feature type="transmembrane region" description="Helical" evidence="6">
    <location>
        <begin position="148"/>
        <end position="170"/>
    </location>
</feature>
<feature type="domain" description="Major facilitator superfamily (MFS) profile" evidence="7">
    <location>
        <begin position="21"/>
        <end position="404"/>
    </location>
</feature>
<dbReference type="Gene3D" id="1.20.1250.20">
    <property type="entry name" value="MFS general substrate transporter like domains"/>
    <property type="match status" value="1"/>
</dbReference>
<accession>A0A4R8SXI2</accession>
<dbReference type="EMBL" id="PECL01000007">
    <property type="protein sequence ID" value="TEA06725.1"/>
    <property type="molecule type" value="Genomic_DNA"/>
</dbReference>
<feature type="transmembrane region" description="Helical" evidence="6">
    <location>
        <begin position="259"/>
        <end position="280"/>
    </location>
</feature>
<evidence type="ECO:0000256" key="4">
    <source>
        <dbReference type="ARBA" id="ARBA00022989"/>
    </source>
</evidence>
<feature type="transmembrane region" description="Helical" evidence="6">
    <location>
        <begin position="292"/>
        <end position="310"/>
    </location>
</feature>
<dbReference type="CDD" id="cd17473">
    <property type="entry name" value="MFS_arabinose_efflux_permease_like"/>
    <property type="match status" value="1"/>
</dbReference>
<dbReference type="PANTHER" id="PTHR43124">
    <property type="entry name" value="PURINE EFFLUX PUMP PBUE"/>
    <property type="match status" value="1"/>
</dbReference>
<keyword evidence="2" id="KW-1003">Cell membrane</keyword>
<feature type="transmembrane region" description="Helical" evidence="6">
    <location>
        <begin position="227"/>
        <end position="247"/>
    </location>
</feature>
<dbReference type="InterPro" id="IPR011701">
    <property type="entry name" value="MFS"/>
</dbReference>
<feature type="transmembrane region" description="Helical" evidence="6">
    <location>
        <begin position="114"/>
        <end position="136"/>
    </location>
</feature>
<evidence type="ECO:0000256" key="3">
    <source>
        <dbReference type="ARBA" id="ARBA00022692"/>
    </source>
</evidence>
<feature type="transmembrane region" description="Helical" evidence="6">
    <location>
        <begin position="89"/>
        <end position="108"/>
    </location>
</feature>
<dbReference type="SUPFAM" id="SSF103473">
    <property type="entry name" value="MFS general substrate transporter"/>
    <property type="match status" value="1"/>
</dbReference>
<feature type="transmembrane region" description="Helical" evidence="6">
    <location>
        <begin position="316"/>
        <end position="340"/>
    </location>
</feature>
<dbReference type="Pfam" id="PF07690">
    <property type="entry name" value="MFS_1"/>
    <property type="match status" value="1"/>
</dbReference>
<dbReference type="InterPro" id="IPR020846">
    <property type="entry name" value="MFS_dom"/>
</dbReference>
<evidence type="ECO:0000313" key="9">
    <source>
        <dbReference type="Proteomes" id="UP000294604"/>
    </source>
</evidence>
<keyword evidence="4 6" id="KW-1133">Transmembrane helix</keyword>
<feature type="transmembrane region" description="Helical" evidence="6">
    <location>
        <begin position="176"/>
        <end position="195"/>
    </location>
</feature>
<feature type="transmembrane region" description="Helical" evidence="6">
    <location>
        <begin position="381"/>
        <end position="399"/>
    </location>
</feature>
<dbReference type="GO" id="GO:0022857">
    <property type="term" value="F:transmembrane transporter activity"/>
    <property type="evidence" value="ECO:0007669"/>
    <property type="project" value="InterPro"/>
</dbReference>
<comment type="caution">
    <text evidence="8">The sequence shown here is derived from an EMBL/GenBank/DDBJ whole genome shotgun (WGS) entry which is preliminary data.</text>
</comment>
<reference evidence="8 9" key="1">
    <citation type="journal article" date="2019" name="Sci. Rep.">
        <title>Extended insight into the Mycobacterium chelonae-abscessus complex through whole genome sequencing of Mycobacterium salmoniphilum outbreak and Mycobacterium salmoniphilum-like strains.</title>
        <authorList>
            <person name="Behra P.R.K."/>
            <person name="Das S."/>
            <person name="Pettersson B.M.F."/>
            <person name="Shirreff L."/>
            <person name="DuCote T."/>
            <person name="Jacobsson K.G."/>
            <person name="Ennis D.G."/>
            <person name="Kirsebom L.A."/>
        </authorList>
    </citation>
    <scope>NUCLEOTIDE SEQUENCE [LARGE SCALE GENOMIC DNA]</scope>
    <source>
        <strain evidence="8 9">CCUG 60884</strain>
    </source>
</reference>
<organism evidence="8 9">
    <name type="scientific">Mycobacteroides salmoniphilum</name>
    <dbReference type="NCBI Taxonomy" id="404941"/>
    <lineage>
        <taxon>Bacteria</taxon>
        <taxon>Bacillati</taxon>
        <taxon>Actinomycetota</taxon>
        <taxon>Actinomycetes</taxon>
        <taxon>Mycobacteriales</taxon>
        <taxon>Mycobacteriaceae</taxon>
        <taxon>Mycobacteroides</taxon>
    </lineage>
</organism>
<evidence type="ECO:0000313" key="8">
    <source>
        <dbReference type="EMBL" id="TEA06725.1"/>
    </source>
</evidence>
<evidence type="ECO:0000256" key="1">
    <source>
        <dbReference type="ARBA" id="ARBA00004651"/>
    </source>
</evidence>
<keyword evidence="5 6" id="KW-0472">Membrane</keyword>
<sequence>MVNRYELARGLLADEEISKAGLLTLACTGTLGTLAGSAISPALPHIRHVFEANPHGELLSKMVGVGHAIVVVLIAPFAGVIADRFRPRSVLILGLVVYAIGGVSGFWLPEVEEILVGRAVLGIGLALVSVAALALIGGISNEGSRNKILGQQVAVASSSGLLVLAVGAAVDLYWRAAFLVYGFSGVLILFAWRCLPYSARPSATRRRARNWAGGSLPARYCGLYRHLAPTMAIGVGQLVFFLIPIHLPFLIQDAYGHSALATGLIMAAQVPAVAVTALFFPYLMARLSRPMVVAAAFCSFGFGFAFLSVSSGKPGFMLGMLFTGIAMGVLIPAVNGWVLAEVSDSGRVISSAYVIVALFLGQFLSPFMSNPLVHLVGVQRVYSLTCVFCLSIAVVFMFLGRNGRRRSAGVGNK</sequence>
<dbReference type="InterPro" id="IPR050189">
    <property type="entry name" value="MFS_Efflux_Transporters"/>
</dbReference>
<evidence type="ECO:0000256" key="6">
    <source>
        <dbReference type="SAM" id="Phobius"/>
    </source>
</evidence>
<name>A0A4R8SXI2_9MYCO</name>
<feature type="transmembrane region" description="Helical" evidence="6">
    <location>
        <begin position="20"/>
        <end position="43"/>
    </location>
</feature>